<protein>
    <recommendedName>
        <fullName evidence="2">DUF3741 domain-containing protein</fullName>
    </recommendedName>
</protein>
<reference evidence="3" key="1">
    <citation type="journal article" date="2022" name="Front. Genet.">
        <title>Chromosome-Scale Assembly of the Dendrobium nobile Genome Provides Insights Into the Molecular Mechanism of the Biosynthesis of the Medicinal Active Ingredient of Dendrobium.</title>
        <authorList>
            <person name="Xu Q."/>
            <person name="Niu S.-C."/>
            <person name="Li K.-L."/>
            <person name="Zheng P.-J."/>
            <person name="Zhang X.-J."/>
            <person name="Jia Y."/>
            <person name="Liu Y."/>
            <person name="Niu Y.-X."/>
            <person name="Yu L.-H."/>
            <person name="Chen D.-F."/>
            <person name="Zhang G.-Q."/>
        </authorList>
    </citation>
    <scope>NUCLEOTIDE SEQUENCE</scope>
    <source>
        <tissue evidence="3">Leaf</tissue>
    </source>
</reference>
<dbReference type="PANTHER" id="PTHR40836:SF4">
    <property type="entry name" value="RB1-INDUCIBLE COILED-COIL PROTEIN"/>
    <property type="match status" value="1"/>
</dbReference>
<feature type="region of interest" description="Disordered" evidence="1">
    <location>
        <begin position="181"/>
        <end position="200"/>
    </location>
</feature>
<accession>A0A8T3BLV2</accession>
<feature type="domain" description="DUF3741" evidence="2">
    <location>
        <begin position="15"/>
        <end position="29"/>
    </location>
</feature>
<dbReference type="InterPro" id="IPR032795">
    <property type="entry name" value="DUF3741-assoc"/>
</dbReference>
<evidence type="ECO:0000256" key="1">
    <source>
        <dbReference type="SAM" id="MobiDB-lite"/>
    </source>
</evidence>
<dbReference type="AlphaFoldDB" id="A0A8T3BLV2"/>
<evidence type="ECO:0000259" key="2">
    <source>
        <dbReference type="Pfam" id="PF14383"/>
    </source>
</evidence>
<dbReference type="Pfam" id="PF14383">
    <property type="entry name" value="VARLMGL"/>
    <property type="match status" value="1"/>
</dbReference>
<dbReference type="Proteomes" id="UP000829196">
    <property type="component" value="Unassembled WGS sequence"/>
</dbReference>
<name>A0A8T3BLV2_DENNO</name>
<feature type="region of interest" description="Disordered" evidence="1">
    <location>
        <begin position="84"/>
        <end position="106"/>
    </location>
</feature>
<proteinExistence type="predicted"/>
<sequence>MLINEMCNGENSKCGRPNVVARLMGMDTLLPKTGPAMEAMECLDENLWKHSPTMSHCESTKVNLRSLLLTTAKSPLNYKQQFSIPPTKISSSAKPHHREHPQEEQLQKFKKEFEAWQESKLWEFSSSLGHYSSEELKNEQVLALENLKREKMTTYTNTCLMAKIEDDMAICREKAANSFETASAGKFQEKRSTPYKKMGQ</sequence>
<dbReference type="EMBL" id="JAGYWB010000008">
    <property type="protein sequence ID" value="KAI0514158.1"/>
    <property type="molecule type" value="Genomic_DNA"/>
</dbReference>
<gene>
    <name evidence="3" type="ORF">KFK09_010192</name>
</gene>
<evidence type="ECO:0000313" key="4">
    <source>
        <dbReference type="Proteomes" id="UP000829196"/>
    </source>
</evidence>
<keyword evidence="4" id="KW-1185">Reference proteome</keyword>
<dbReference type="SMR" id="A0A8T3BLV2"/>
<feature type="compositionally biased region" description="Polar residues" evidence="1">
    <location>
        <begin position="84"/>
        <end position="93"/>
    </location>
</feature>
<dbReference type="PANTHER" id="PTHR40836">
    <property type="entry name" value="RB1-INDUCIBLE COILED-COIL PROTEIN"/>
    <property type="match status" value="1"/>
</dbReference>
<organism evidence="3 4">
    <name type="scientific">Dendrobium nobile</name>
    <name type="common">Orchid</name>
    <dbReference type="NCBI Taxonomy" id="94219"/>
    <lineage>
        <taxon>Eukaryota</taxon>
        <taxon>Viridiplantae</taxon>
        <taxon>Streptophyta</taxon>
        <taxon>Embryophyta</taxon>
        <taxon>Tracheophyta</taxon>
        <taxon>Spermatophyta</taxon>
        <taxon>Magnoliopsida</taxon>
        <taxon>Liliopsida</taxon>
        <taxon>Asparagales</taxon>
        <taxon>Orchidaceae</taxon>
        <taxon>Epidendroideae</taxon>
        <taxon>Malaxideae</taxon>
        <taxon>Dendrobiinae</taxon>
        <taxon>Dendrobium</taxon>
    </lineage>
</organism>
<comment type="caution">
    <text evidence="3">The sequence shown here is derived from an EMBL/GenBank/DDBJ whole genome shotgun (WGS) entry which is preliminary data.</text>
</comment>
<evidence type="ECO:0000313" key="3">
    <source>
        <dbReference type="EMBL" id="KAI0514158.1"/>
    </source>
</evidence>